<gene>
    <name evidence="7" type="primary">citG</name>
    <name evidence="7" type="ORF">BHLFYP23_00404</name>
</gene>
<evidence type="ECO:0000256" key="2">
    <source>
        <dbReference type="ARBA" id="ARBA00022679"/>
    </source>
</evidence>
<proteinExistence type="predicted"/>
<comment type="catalytic activity">
    <reaction evidence="1">
        <text>3'-dephospho-CoA + ATP = 2'-(5''-triphospho-alpha-D-ribosyl)-3'-dephospho-CoA + adenine</text>
        <dbReference type="Rhea" id="RHEA:15117"/>
        <dbReference type="ChEBI" id="CHEBI:16708"/>
        <dbReference type="ChEBI" id="CHEBI:30616"/>
        <dbReference type="ChEBI" id="CHEBI:57328"/>
        <dbReference type="ChEBI" id="CHEBI:61378"/>
        <dbReference type="EC" id="2.4.2.52"/>
    </reaction>
</comment>
<sequence>MKHELWTSGNCVSLEEILNARENRVKIQQKMLQKAPTCLLSFTLNIPGPVKVFPYTKWTYEVGISIILKGISLLNGVIIEQKEVKKDTGWEAFFALNLHPEDMKSYLLEQEEQHPLGRLFDFDILRADGSKLSRQELGFLERTCLLCGNPAFLCGRSRTHSAQELLAKEIEIMENFFVFRLSNHIGLLMQKALFYEVNTSLKPGLVDRLHNGSHKDMRLSTFINSAYSLTDYFCQCVKEGLSCDCSKKELPLLFQKLRGIGKQAEKNMLFATQGINTHKGIVFSGGILCAAIGYYISTNSKDISSENFLLSLPEICRCMLPELLSDYLTLTPDTTKTNGEKLYLKYKITGIRGEAKEGFPLLFNVGFPLFQAVLKKGFSLWQAGLITLLHYIACTEDTNLIIRSDYQLACKIQKDLQQFLAHATYEKQLSILPKLDAFFVSRNISPGGSADMLALTYFLYFIQNIPCPFL</sequence>
<evidence type="ECO:0000256" key="5">
    <source>
        <dbReference type="ARBA" id="ARBA00022840"/>
    </source>
</evidence>
<keyword evidence="3" id="KW-0548">Nucleotidyltransferase</keyword>
<dbReference type="InterPro" id="IPR002736">
    <property type="entry name" value="CitG"/>
</dbReference>
<name>A0A6N2UJ26_BLAHA</name>
<keyword evidence="5" id="KW-0067">ATP-binding</keyword>
<dbReference type="EC" id="2.4.2.52" evidence="7"/>
<keyword evidence="2 7" id="KW-0808">Transferase</keyword>
<dbReference type="Gene3D" id="1.10.4200.10">
    <property type="entry name" value="Triphosphoribosyl-dephospho-CoA protein"/>
    <property type="match status" value="1"/>
</dbReference>
<dbReference type="RefSeq" id="WP_156342466.1">
    <property type="nucleotide sequence ID" value="NZ_CACRSY010000014.1"/>
</dbReference>
<reference evidence="7" key="1">
    <citation type="submission" date="2019-11" db="EMBL/GenBank/DDBJ databases">
        <authorList>
            <person name="Feng L."/>
        </authorList>
    </citation>
    <scope>NUCLEOTIDE SEQUENCE</scope>
    <source>
        <strain evidence="7">BhanseniiLFYP23</strain>
    </source>
</reference>
<dbReference type="GO" id="GO:0005524">
    <property type="term" value="F:ATP binding"/>
    <property type="evidence" value="ECO:0007669"/>
    <property type="project" value="UniProtKB-KW"/>
</dbReference>
<evidence type="ECO:0000256" key="1">
    <source>
        <dbReference type="ARBA" id="ARBA00001210"/>
    </source>
</evidence>
<dbReference type="PANTHER" id="PTHR30201:SF2">
    <property type="entry name" value="2-(5''-TRIPHOSPHORIBOSYL)-3'-DEPHOSPHOCOENZYME-A SYNTHASE"/>
    <property type="match status" value="1"/>
</dbReference>
<comment type="catalytic activity">
    <reaction evidence="6">
        <text>apo-[citrate lyase ACP] + 2'-(5''-triphospho-alpha-D-ribosyl)-3'-dephospho-CoA = holo-[citrate lyase ACP] + diphosphate</text>
        <dbReference type="Rhea" id="RHEA:16333"/>
        <dbReference type="Rhea" id="RHEA-COMP:10157"/>
        <dbReference type="Rhea" id="RHEA-COMP:10158"/>
        <dbReference type="ChEBI" id="CHEBI:29999"/>
        <dbReference type="ChEBI" id="CHEBI:33019"/>
        <dbReference type="ChEBI" id="CHEBI:61378"/>
        <dbReference type="ChEBI" id="CHEBI:82683"/>
        <dbReference type="EC" id="2.7.7.61"/>
    </reaction>
</comment>
<protein>
    <submittedName>
        <fullName evidence="7">2-(5''-triphosphoribosyl)-3'-dephosphocoenzyme-A synthase</fullName>
        <ecNumber evidence="7">2.4.2.52</ecNumber>
    </submittedName>
</protein>
<dbReference type="Pfam" id="PF03802">
    <property type="entry name" value="CitX"/>
    <property type="match status" value="1"/>
</dbReference>
<evidence type="ECO:0000256" key="3">
    <source>
        <dbReference type="ARBA" id="ARBA00022695"/>
    </source>
</evidence>
<dbReference type="Pfam" id="PF01874">
    <property type="entry name" value="CitG"/>
    <property type="match status" value="1"/>
</dbReference>
<dbReference type="InterPro" id="IPR005551">
    <property type="entry name" value="CitX"/>
</dbReference>
<keyword evidence="4" id="KW-0547">Nucleotide-binding</keyword>
<evidence type="ECO:0000256" key="4">
    <source>
        <dbReference type="ARBA" id="ARBA00022741"/>
    </source>
</evidence>
<evidence type="ECO:0000313" key="7">
    <source>
        <dbReference type="EMBL" id="VYT16331.1"/>
    </source>
</evidence>
<dbReference type="GO" id="GO:0051191">
    <property type="term" value="P:prosthetic group biosynthetic process"/>
    <property type="evidence" value="ECO:0007669"/>
    <property type="project" value="InterPro"/>
</dbReference>
<dbReference type="AlphaFoldDB" id="A0A6N2UJ26"/>
<organism evidence="7">
    <name type="scientific">Blautia hansenii</name>
    <name type="common">Ruminococcus hansenii</name>
    <dbReference type="NCBI Taxonomy" id="1322"/>
    <lineage>
        <taxon>Bacteria</taxon>
        <taxon>Bacillati</taxon>
        <taxon>Bacillota</taxon>
        <taxon>Clostridia</taxon>
        <taxon>Lachnospirales</taxon>
        <taxon>Lachnospiraceae</taxon>
        <taxon>Blautia</taxon>
    </lineage>
</organism>
<accession>A0A6N2UJ26</accession>
<dbReference type="GO" id="GO:0050519">
    <property type="term" value="F:holo-citrate lyase synthase activity"/>
    <property type="evidence" value="ECO:0007669"/>
    <property type="project" value="UniProtKB-EC"/>
</dbReference>
<dbReference type="EMBL" id="CACRSY010000014">
    <property type="protein sequence ID" value="VYT16331.1"/>
    <property type="molecule type" value="Genomic_DNA"/>
</dbReference>
<dbReference type="PANTHER" id="PTHR30201">
    <property type="entry name" value="TRIPHOSPHORIBOSYL-DEPHOSPHO-COA SYNTHASE"/>
    <property type="match status" value="1"/>
</dbReference>
<dbReference type="NCBIfam" id="TIGR03124">
    <property type="entry name" value="citrate_citX"/>
    <property type="match status" value="1"/>
</dbReference>
<keyword evidence="7" id="KW-0328">Glycosyltransferase</keyword>
<dbReference type="GO" id="GO:0016757">
    <property type="term" value="F:glycosyltransferase activity"/>
    <property type="evidence" value="ECO:0007669"/>
    <property type="project" value="UniProtKB-KW"/>
</dbReference>
<dbReference type="GO" id="GO:0046917">
    <property type="term" value="F:triphosphoribosyl-dephospho-CoA synthase activity"/>
    <property type="evidence" value="ECO:0007669"/>
    <property type="project" value="UniProtKB-EC"/>
</dbReference>
<evidence type="ECO:0000256" key="6">
    <source>
        <dbReference type="ARBA" id="ARBA00048574"/>
    </source>
</evidence>